<evidence type="ECO:0000313" key="5">
    <source>
        <dbReference type="Proteomes" id="UP001457282"/>
    </source>
</evidence>
<evidence type="ECO:0000256" key="1">
    <source>
        <dbReference type="SAM" id="MobiDB-lite"/>
    </source>
</evidence>
<sequence length="307" mass="34278">MKLPKYILKDSAKYTSRKDWSAFNQPRREDQLASSSGNEIEEIFGSELETTIAQYNLISIDIFLWSSRFDFKFEIAGLATNFQIAAPNFDVLGFQDSISSLSVKNALAAMREKFEKYWGTFPLAFCFATIMDPRFKLFAIGEWLECMGVDPLEVESKLVSLKTELHRLYETYKRNIVTNTETNRQSVHLSSTTLSLAPGSISVPIVASTVASESCFAGGRVVSEKRASLSPSTIEALICLKDWSSAKSRNQEAVQEQLFVEELTNTILSRPDWMQEIEEDAGIDCGSVNDTSGGSTNMVDVHIDEPV</sequence>
<dbReference type="GO" id="GO:0003677">
    <property type="term" value="F:DNA binding"/>
    <property type="evidence" value="ECO:0007669"/>
    <property type="project" value="InterPro"/>
</dbReference>
<evidence type="ECO:0000313" key="4">
    <source>
        <dbReference type="EMBL" id="KAK9933149.1"/>
    </source>
</evidence>
<reference evidence="4 5" key="1">
    <citation type="journal article" date="2023" name="G3 (Bethesda)">
        <title>A chromosome-length genome assembly and annotation of blackberry (Rubus argutus, cv. 'Hillquist').</title>
        <authorList>
            <person name="Bruna T."/>
            <person name="Aryal R."/>
            <person name="Dudchenko O."/>
            <person name="Sargent D.J."/>
            <person name="Mead D."/>
            <person name="Buti M."/>
            <person name="Cavallini A."/>
            <person name="Hytonen T."/>
            <person name="Andres J."/>
            <person name="Pham M."/>
            <person name="Weisz D."/>
            <person name="Mascagni F."/>
            <person name="Usai G."/>
            <person name="Natali L."/>
            <person name="Bassil N."/>
            <person name="Fernandez G.E."/>
            <person name="Lomsadze A."/>
            <person name="Armour M."/>
            <person name="Olukolu B."/>
            <person name="Poorten T."/>
            <person name="Britton C."/>
            <person name="Davik J."/>
            <person name="Ashrafi H."/>
            <person name="Aiden E.L."/>
            <person name="Borodovsky M."/>
            <person name="Worthington M."/>
        </authorList>
    </citation>
    <scope>NUCLEOTIDE SEQUENCE [LARGE SCALE GENOMIC DNA]</scope>
    <source>
        <strain evidence="4">PI 553951</strain>
    </source>
</reference>
<dbReference type="InterPro" id="IPR012337">
    <property type="entry name" value="RNaseH-like_sf"/>
</dbReference>
<feature type="domain" description="HAT C-terminal dimerisation" evidence="2">
    <location>
        <begin position="205"/>
        <end position="243"/>
    </location>
</feature>
<dbReference type="PANTHER" id="PTHR23272">
    <property type="entry name" value="BED FINGER-RELATED"/>
    <property type="match status" value="1"/>
</dbReference>
<dbReference type="Pfam" id="PF05699">
    <property type="entry name" value="Dimer_Tnp_hAT"/>
    <property type="match status" value="1"/>
</dbReference>
<comment type="caution">
    <text evidence="4">The sequence shown here is derived from an EMBL/GenBank/DDBJ whole genome shotgun (WGS) entry which is preliminary data.</text>
</comment>
<gene>
    <name evidence="4" type="ORF">M0R45_020355</name>
</gene>
<feature type="compositionally biased region" description="Polar residues" evidence="1">
    <location>
        <begin position="288"/>
        <end position="298"/>
    </location>
</feature>
<feature type="domain" description="hAT-like transposase RNase-H fold" evidence="3">
    <location>
        <begin position="102"/>
        <end position="172"/>
    </location>
</feature>
<protein>
    <submittedName>
        <fullName evidence="4">Uncharacterized protein</fullName>
    </submittedName>
</protein>
<keyword evidence="5" id="KW-1185">Reference proteome</keyword>
<dbReference type="AlphaFoldDB" id="A0AAW1XAI3"/>
<evidence type="ECO:0000259" key="2">
    <source>
        <dbReference type="Pfam" id="PF05699"/>
    </source>
</evidence>
<dbReference type="Proteomes" id="UP001457282">
    <property type="component" value="Unassembled WGS sequence"/>
</dbReference>
<proteinExistence type="predicted"/>
<dbReference type="InterPro" id="IPR025525">
    <property type="entry name" value="hAT-like_transposase_RNase-H"/>
</dbReference>
<name>A0AAW1XAI3_RUBAR</name>
<dbReference type="GO" id="GO:0046983">
    <property type="term" value="F:protein dimerization activity"/>
    <property type="evidence" value="ECO:0007669"/>
    <property type="project" value="InterPro"/>
</dbReference>
<dbReference type="PANTHER" id="PTHR23272:SF184">
    <property type="entry name" value="OS03G0311250 PROTEIN"/>
    <property type="match status" value="1"/>
</dbReference>
<dbReference type="InterPro" id="IPR008906">
    <property type="entry name" value="HATC_C_dom"/>
</dbReference>
<evidence type="ECO:0000259" key="3">
    <source>
        <dbReference type="Pfam" id="PF14372"/>
    </source>
</evidence>
<dbReference type="SUPFAM" id="SSF53098">
    <property type="entry name" value="Ribonuclease H-like"/>
    <property type="match status" value="1"/>
</dbReference>
<organism evidence="4 5">
    <name type="scientific">Rubus argutus</name>
    <name type="common">Southern blackberry</name>
    <dbReference type="NCBI Taxonomy" id="59490"/>
    <lineage>
        <taxon>Eukaryota</taxon>
        <taxon>Viridiplantae</taxon>
        <taxon>Streptophyta</taxon>
        <taxon>Embryophyta</taxon>
        <taxon>Tracheophyta</taxon>
        <taxon>Spermatophyta</taxon>
        <taxon>Magnoliopsida</taxon>
        <taxon>eudicotyledons</taxon>
        <taxon>Gunneridae</taxon>
        <taxon>Pentapetalae</taxon>
        <taxon>rosids</taxon>
        <taxon>fabids</taxon>
        <taxon>Rosales</taxon>
        <taxon>Rosaceae</taxon>
        <taxon>Rosoideae</taxon>
        <taxon>Rosoideae incertae sedis</taxon>
        <taxon>Rubus</taxon>
    </lineage>
</organism>
<accession>A0AAW1XAI3</accession>
<dbReference type="Pfam" id="PF14372">
    <property type="entry name" value="hAT-like_RNase-H"/>
    <property type="match status" value="1"/>
</dbReference>
<dbReference type="EMBL" id="JBEDUW010000004">
    <property type="protein sequence ID" value="KAK9933149.1"/>
    <property type="molecule type" value="Genomic_DNA"/>
</dbReference>
<feature type="region of interest" description="Disordered" evidence="1">
    <location>
        <begin position="288"/>
        <end position="307"/>
    </location>
</feature>